<organism evidence="11 12">
    <name type="scientific">Pseudarthrobacter scleromae</name>
    <dbReference type="NCBI Taxonomy" id="158897"/>
    <lineage>
        <taxon>Bacteria</taxon>
        <taxon>Bacillati</taxon>
        <taxon>Actinomycetota</taxon>
        <taxon>Actinomycetes</taxon>
        <taxon>Micrococcales</taxon>
        <taxon>Micrococcaceae</taxon>
        <taxon>Pseudarthrobacter</taxon>
    </lineage>
</organism>
<dbReference type="InterPro" id="IPR027417">
    <property type="entry name" value="P-loop_NTPase"/>
</dbReference>
<feature type="short sequence motif" description="Q motif" evidence="6">
    <location>
        <begin position="2"/>
        <end position="30"/>
    </location>
</feature>
<keyword evidence="2" id="KW-0378">Hydrolase</keyword>
<evidence type="ECO:0000256" key="1">
    <source>
        <dbReference type="ARBA" id="ARBA00022741"/>
    </source>
</evidence>
<keyword evidence="1" id="KW-0547">Nucleotide-binding</keyword>
<dbReference type="Pfam" id="PF00271">
    <property type="entry name" value="Helicase_C"/>
    <property type="match status" value="1"/>
</dbReference>
<dbReference type="PANTHER" id="PTHR47959">
    <property type="entry name" value="ATP-DEPENDENT RNA HELICASE RHLE-RELATED"/>
    <property type="match status" value="1"/>
</dbReference>
<gene>
    <name evidence="11" type="ORF">GCM10007175_28880</name>
</gene>
<dbReference type="PROSITE" id="PS51195">
    <property type="entry name" value="Q_MOTIF"/>
    <property type="match status" value="1"/>
</dbReference>
<dbReference type="PROSITE" id="PS51194">
    <property type="entry name" value="HELICASE_CTER"/>
    <property type="match status" value="1"/>
</dbReference>
<accession>A0ABQ2CLP3</accession>
<dbReference type="InterPro" id="IPR044742">
    <property type="entry name" value="DEAD/DEAH_RhlB"/>
</dbReference>
<evidence type="ECO:0000259" key="10">
    <source>
        <dbReference type="PROSITE" id="PS51195"/>
    </source>
</evidence>
<proteinExistence type="inferred from homology"/>
<feature type="compositionally biased region" description="Basic and acidic residues" evidence="7">
    <location>
        <begin position="519"/>
        <end position="532"/>
    </location>
</feature>
<dbReference type="PROSITE" id="PS51192">
    <property type="entry name" value="HELICASE_ATP_BIND_1"/>
    <property type="match status" value="1"/>
</dbReference>
<feature type="compositionally biased region" description="Low complexity" evidence="7">
    <location>
        <begin position="555"/>
        <end position="580"/>
    </location>
</feature>
<evidence type="ECO:0000313" key="12">
    <source>
        <dbReference type="Proteomes" id="UP000658754"/>
    </source>
</evidence>
<evidence type="ECO:0000259" key="9">
    <source>
        <dbReference type="PROSITE" id="PS51194"/>
    </source>
</evidence>
<evidence type="ECO:0000256" key="5">
    <source>
        <dbReference type="ARBA" id="ARBA00038437"/>
    </source>
</evidence>
<dbReference type="InterPro" id="IPR001650">
    <property type="entry name" value="Helicase_C-like"/>
</dbReference>
<dbReference type="SMART" id="SM00490">
    <property type="entry name" value="HELICc"/>
    <property type="match status" value="1"/>
</dbReference>
<keyword evidence="12" id="KW-1185">Reference proteome</keyword>
<name>A0ABQ2CLP3_9MICC</name>
<evidence type="ECO:0000256" key="4">
    <source>
        <dbReference type="ARBA" id="ARBA00022840"/>
    </source>
</evidence>
<feature type="region of interest" description="Disordered" evidence="7">
    <location>
        <begin position="403"/>
        <end position="631"/>
    </location>
</feature>
<dbReference type="CDD" id="cd00268">
    <property type="entry name" value="DEADc"/>
    <property type="match status" value="1"/>
</dbReference>
<evidence type="ECO:0000313" key="11">
    <source>
        <dbReference type="EMBL" id="GGI89800.1"/>
    </source>
</evidence>
<feature type="domain" description="DEAD-box RNA helicase Q" evidence="10">
    <location>
        <begin position="2"/>
        <end position="30"/>
    </location>
</feature>
<evidence type="ECO:0000256" key="3">
    <source>
        <dbReference type="ARBA" id="ARBA00022806"/>
    </source>
</evidence>
<feature type="compositionally biased region" description="Low complexity" evidence="7">
    <location>
        <begin position="508"/>
        <end position="517"/>
    </location>
</feature>
<dbReference type="InterPro" id="IPR014001">
    <property type="entry name" value="Helicase_ATP-bd"/>
</dbReference>
<comment type="caution">
    <text evidence="11">The sequence shown here is derived from an EMBL/GenBank/DDBJ whole genome shotgun (WGS) entry which is preliminary data.</text>
</comment>
<evidence type="ECO:0008006" key="13">
    <source>
        <dbReference type="Google" id="ProtNLM"/>
    </source>
</evidence>
<reference evidence="12" key="1">
    <citation type="journal article" date="2019" name="Int. J. Syst. Evol. Microbiol.">
        <title>The Global Catalogue of Microorganisms (GCM) 10K type strain sequencing project: providing services to taxonomists for standard genome sequencing and annotation.</title>
        <authorList>
            <consortium name="The Broad Institute Genomics Platform"/>
            <consortium name="The Broad Institute Genome Sequencing Center for Infectious Disease"/>
            <person name="Wu L."/>
            <person name="Ma J."/>
        </authorList>
    </citation>
    <scope>NUCLEOTIDE SEQUENCE [LARGE SCALE GENOMIC DNA]</scope>
    <source>
        <strain evidence="12">CGMCC 1.3601</strain>
    </source>
</reference>
<keyword evidence="3" id="KW-0347">Helicase</keyword>
<feature type="domain" description="Helicase ATP-binding" evidence="8">
    <location>
        <begin position="33"/>
        <end position="210"/>
    </location>
</feature>
<evidence type="ECO:0000256" key="7">
    <source>
        <dbReference type="SAM" id="MobiDB-lite"/>
    </source>
</evidence>
<dbReference type="Proteomes" id="UP000658754">
    <property type="component" value="Unassembled WGS sequence"/>
</dbReference>
<dbReference type="SUPFAM" id="SSF52540">
    <property type="entry name" value="P-loop containing nucleoside triphosphate hydrolases"/>
    <property type="match status" value="1"/>
</dbReference>
<dbReference type="InterPro" id="IPR014014">
    <property type="entry name" value="RNA_helicase_DEAD_Q_motif"/>
</dbReference>
<feature type="compositionally biased region" description="Gly residues" evidence="7">
    <location>
        <begin position="596"/>
        <end position="610"/>
    </location>
</feature>
<feature type="domain" description="Helicase C-terminal" evidence="9">
    <location>
        <begin position="234"/>
        <end position="386"/>
    </location>
</feature>
<dbReference type="Pfam" id="PF00270">
    <property type="entry name" value="DEAD"/>
    <property type="match status" value="1"/>
</dbReference>
<feature type="compositionally biased region" description="Low complexity" evidence="7">
    <location>
        <begin position="484"/>
        <end position="499"/>
    </location>
</feature>
<keyword evidence="4" id="KW-0067">ATP-binding</keyword>
<feature type="compositionally biased region" description="Basic and acidic residues" evidence="7">
    <location>
        <begin position="448"/>
        <end position="483"/>
    </location>
</feature>
<dbReference type="InterPro" id="IPR011545">
    <property type="entry name" value="DEAD/DEAH_box_helicase_dom"/>
</dbReference>
<sequence length="631" mass="65942">MTTFSALGTPKALADTLTAQGIVEPFPIQVKTLPDTLSGRDVLGRGRTGSGKTIAFAIPLVARLAEREAKHFRKPGRPMGLVLAPTRELATQINATIEPLAKAAGLNTTVIYGGISQARQEKALRAGVDIVIACPGRLEDLIRQRVLTLEAVEITVLDEADHMADLGFLPVVKKLMDMTPSQGQRLLFSATLDNGVDKIVQRYLSNPLTHSVDDPQAAVTTMEHHVLVVNDQTVKKQLIVELASGAGRRVLFMRTKHHARKLAKTLTDAGIPAVDLHGNLSQNARDRNLAEFSSGDVRVLVATDVAARGVHVDDVELVIHVDPPTEHKAYLHRSGRTARAGSDGTVVTLTLPEQQTDVKKLMKAAGVEVNFERVTANSPLVAELVGEMAEKIDPRTRAALLAKKAAQQGGGTSTGANAERKRARRQAAPTAGGRGGRGGRGRVSAEPTRTDIPRAERRAVAFEGRTEARAAFDRVSEQNEDRAVAAAAARRNNRGRGTASTHRNDVPAAGGRASAGRGSDGRAESRVTRSDAPRGGTGRPASSGRPAASGGQRSGRPATGQRAAAGAGARTGGARSAGAASAGGGNKAVWSSNTGGTSGGSYAGNGGGSGRPARSGPRRASAPASNERRSR</sequence>
<dbReference type="RefSeq" id="WP_188731264.1">
    <property type="nucleotide sequence ID" value="NZ_BMKV01000005.1"/>
</dbReference>
<evidence type="ECO:0000259" key="8">
    <source>
        <dbReference type="PROSITE" id="PS51192"/>
    </source>
</evidence>
<dbReference type="PANTHER" id="PTHR47959:SF13">
    <property type="entry name" value="ATP-DEPENDENT RNA HELICASE RHLE"/>
    <property type="match status" value="1"/>
</dbReference>
<evidence type="ECO:0000256" key="6">
    <source>
        <dbReference type="PROSITE-ProRule" id="PRU00552"/>
    </source>
</evidence>
<evidence type="ECO:0000256" key="2">
    <source>
        <dbReference type="ARBA" id="ARBA00022801"/>
    </source>
</evidence>
<dbReference type="SMART" id="SM00487">
    <property type="entry name" value="DEXDc"/>
    <property type="match status" value="1"/>
</dbReference>
<feature type="compositionally biased region" description="Low complexity" evidence="7">
    <location>
        <begin position="611"/>
        <end position="625"/>
    </location>
</feature>
<comment type="similarity">
    <text evidence="5">Belongs to the DEAD box helicase family.</text>
</comment>
<dbReference type="InterPro" id="IPR050079">
    <property type="entry name" value="DEAD_box_RNA_helicase"/>
</dbReference>
<dbReference type="Gene3D" id="3.40.50.300">
    <property type="entry name" value="P-loop containing nucleotide triphosphate hydrolases"/>
    <property type="match status" value="2"/>
</dbReference>
<dbReference type="EMBL" id="BMKV01000005">
    <property type="protein sequence ID" value="GGI89800.1"/>
    <property type="molecule type" value="Genomic_DNA"/>
</dbReference>
<dbReference type="CDD" id="cd18787">
    <property type="entry name" value="SF2_C_DEAD"/>
    <property type="match status" value="1"/>
</dbReference>
<protein>
    <recommendedName>
        <fullName evidence="13">Superfamily II DNA/RNA helicase</fullName>
    </recommendedName>
</protein>